<sequence length="149" mass="15695">MPANLQSSATHGQALELHARGVQIYVCTESPATPGKFEWTFSAPEAALFDASGTLVGKHFSGPTWQSLDGSTVVAAVTARHDAPAASDIPWLLLEARKHSGGGVFGSVSAIQRVATQAGKAPAEGCDREHPGSMARVPYQAIYRIYSTM</sequence>
<protein>
    <submittedName>
        <fullName evidence="1">DUF3455 domain-containing protein</fullName>
    </submittedName>
</protein>
<accession>A0AA41HAG0</accession>
<dbReference type="PANTHER" id="PTHR35567">
    <property type="entry name" value="MALATE DEHYDROGENASE (AFU_ORTHOLOGUE AFUA_2G13800)"/>
    <property type="match status" value="1"/>
</dbReference>
<dbReference type="InterPro" id="IPR021851">
    <property type="entry name" value="DUF3455"/>
</dbReference>
<dbReference type="Proteomes" id="UP001155901">
    <property type="component" value="Unassembled WGS sequence"/>
</dbReference>
<reference evidence="1" key="1">
    <citation type="submission" date="2021-07" db="EMBL/GenBank/DDBJ databases">
        <title>Characterization of violacein-producing bacteria and related species.</title>
        <authorList>
            <person name="Wilson H.S."/>
            <person name="De Leon M.E."/>
        </authorList>
    </citation>
    <scope>NUCLEOTIDE SEQUENCE</scope>
    <source>
        <strain evidence="1">HSC-15S17</strain>
    </source>
</reference>
<comment type="caution">
    <text evidence="1">The sequence shown here is derived from an EMBL/GenBank/DDBJ whole genome shotgun (WGS) entry which is preliminary data.</text>
</comment>
<organism evidence="1 2">
    <name type="scientific">Duganella violaceipulchra</name>
    <dbReference type="NCBI Taxonomy" id="2849652"/>
    <lineage>
        <taxon>Bacteria</taxon>
        <taxon>Pseudomonadati</taxon>
        <taxon>Pseudomonadota</taxon>
        <taxon>Betaproteobacteria</taxon>
        <taxon>Burkholderiales</taxon>
        <taxon>Oxalobacteraceae</taxon>
        <taxon>Telluria group</taxon>
        <taxon>Duganella</taxon>
    </lineage>
</organism>
<dbReference type="EMBL" id="JAHTGR010000013">
    <property type="protein sequence ID" value="MBV6323775.1"/>
    <property type="molecule type" value="Genomic_DNA"/>
</dbReference>
<name>A0AA41HAG0_9BURK</name>
<gene>
    <name evidence="1" type="ORF">KVP70_22830</name>
</gene>
<dbReference type="AlphaFoldDB" id="A0AA41HAG0"/>
<evidence type="ECO:0000313" key="1">
    <source>
        <dbReference type="EMBL" id="MBV6323775.1"/>
    </source>
</evidence>
<evidence type="ECO:0000313" key="2">
    <source>
        <dbReference type="Proteomes" id="UP001155901"/>
    </source>
</evidence>
<dbReference type="RefSeq" id="WP_217944615.1">
    <property type="nucleotide sequence ID" value="NZ_JAHTGR010000013.1"/>
</dbReference>
<proteinExistence type="predicted"/>
<dbReference type="Pfam" id="PF11937">
    <property type="entry name" value="DUF3455"/>
    <property type="match status" value="1"/>
</dbReference>
<dbReference type="PANTHER" id="PTHR35567:SF1">
    <property type="entry name" value="CONSERVED FUNGAL PROTEIN (AFU_ORTHOLOGUE AFUA_1G14230)"/>
    <property type="match status" value="1"/>
</dbReference>